<dbReference type="EMBL" id="PDKB01000002">
    <property type="protein sequence ID" value="RBQ30006.1"/>
    <property type="molecule type" value="Genomic_DNA"/>
</dbReference>
<dbReference type="Proteomes" id="UP000252669">
    <property type="component" value="Unassembled WGS sequence"/>
</dbReference>
<proteinExistence type="predicted"/>
<dbReference type="OrthoDB" id="9785438at2"/>
<accession>A0A366MUR6</accession>
<evidence type="ECO:0008006" key="3">
    <source>
        <dbReference type="Google" id="ProtNLM"/>
    </source>
</evidence>
<sequence>MIKKDKIVIYYDKDCPFCDNYVNFLKLKDKYELILKNAREERNDTNFDINDGFIVISNDKVYQGSKALEFINSIVNKNTILGKLHFFFKYDNIFSKILYKILFLLRKISLILIGKKSNI</sequence>
<name>A0A366MUR6_9BACT</name>
<protein>
    <recommendedName>
        <fullName evidence="3">DUF393 domain-containing protein</fullName>
    </recommendedName>
</protein>
<comment type="caution">
    <text evidence="1">The sequence shown here is derived from an EMBL/GenBank/DDBJ whole genome shotgun (WGS) entry which is preliminary data.</text>
</comment>
<dbReference type="GO" id="GO:0015035">
    <property type="term" value="F:protein-disulfide reductase activity"/>
    <property type="evidence" value="ECO:0007669"/>
    <property type="project" value="InterPro"/>
</dbReference>
<keyword evidence="2" id="KW-1185">Reference proteome</keyword>
<evidence type="ECO:0000313" key="2">
    <source>
        <dbReference type="Proteomes" id="UP000252669"/>
    </source>
</evidence>
<reference evidence="1 2" key="1">
    <citation type="submission" date="2017-10" db="EMBL/GenBank/DDBJ databases">
        <title>Genomics of the genus Arcobacter.</title>
        <authorList>
            <person name="Perez-Cataluna A."/>
            <person name="Figueras M.J."/>
        </authorList>
    </citation>
    <scope>NUCLEOTIDE SEQUENCE [LARGE SCALE GENOMIC DNA]</scope>
    <source>
        <strain evidence="1 2">CECT 9230</strain>
    </source>
</reference>
<gene>
    <name evidence="1" type="ORF">CRU91_01640</name>
</gene>
<organism evidence="1 2">
    <name type="scientific">Aliarcobacter vitoriensis</name>
    <dbReference type="NCBI Taxonomy" id="2011099"/>
    <lineage>
        <taxon>Bacteria</taxon>
        <taxon>Pseudomonadati</taxon>
        <taxon>Campylobacterota</taxon>
        <taxon>Epsilonproteobacteria</taxon>
        <taxon>Campylobacterales</taxon>
        <taxon>Arcobacteraceae</taxon>
        <taxon>Aliarcobacter</taxon>
    </lineage>
</organism>
<dbReference type="RefSeq" id="WP_113892723.1">
    <property type="nucleotide sequence ID" value="NZ_JANJGA010000003.1"/>
</dbReference>
<evidence type="ECO:0000313" key="1">
    <source>
        <dbReference type="EMBL" id="RBQ30006.1"/>
    </source>
</evidence>
<dbReference type="InterPro" id="IPR007263">
    <property type="entry name" value="DCC1-like"/>
</dbReference>
<dbReference type="AlphaFoldDB" id="A0A366MUR6"/>
<dbReference type="Pfam" id="PF04134">
    <property type="entry name" value="DCC1-like"/>
    <property type="match status" value="1"/>
</dbReference>